<keyword evidence="1" id="KW-1133">Transmembrane helix</keyword>
<accession>A0A2B4S3T2</accession>
<feature type="domain" description="Death" evidence="2">
    <location>
        <begin position="253"/>
        <end position="322"/>
    </location>
</feature>
<dbReference type="Gene3D" id="1.10.533.10">
    <property type="entry name" value="Death Domain, Fas"/>
    <property type="match status" value="1"/>
</dbReference>
<evidence type="ECO:0000256" key="1">
    <source>
        <dbReference type="SAM" id="Phobius"/>
    </source>
</evidence>
<feature type="transmembrane region" description="Helical" evidence="1">
    <location>
        <begin position="147"/>
        <end position="170"/>
    </location>
</feature>
<keyword evidence="1" id="KW-0812">Transmembrane</keyword>
<gene>
    <name evidence="3" type="ORF">AWC38_SpisGene12020</name>
</gene>
<proteinExistence type="predicted"/>
<reference evidence="4" key="1">
    <citation type="journal article" date="2017" name="bioRxiv">
        <title>Comparative analysis of the genomes of Stylophora pistillata and Acropora digitifera provides evidence for extensive differences between species of corals.</title>
        <authorList>
            <person name="Voolstra C.R."/>
            <person name="Li Y."/>
            <person name="Liew Y.J."/>
            <person name="Baumgarten S."/>
            <person name="Zoccola D."/>
            <person name="Flot J.-F."/>
            <person name="Tambutte S."/>
            <person name="Allemand D."/>
            <person name="Aranda M."/>
        </authorList>
    </citation>
    <scope>NUCLEOTIDE SEQUENCE [LARGE SCALE GENOMIC DNA]</scope>
</reference>
<dbReference type="GO" id="GO:0007165">
    <property type="term" value="P:signal transduction"/>
    <property type="evidence" value="ECO:0007669"/>
    <property type="project" value="InterPro"/>
</dbReference>
<dbReference type="InterPro" id="IPR011029">
    <property type="entry name" value="DEATH-like_dom_sf"/>
</dbReference>
<evidence type="ECO:0000313" key="4">
    <source>
        <dbReference type="Proteomes" id="UP000225706"/>
    </source>
</evidence>
<keyword evidence="1" id="KW-0472">Membrane</keyword>
<dbReference type="PROSITE" id="PS50017">
    <property type="entry name" value="DEATH_DOMAIN"/>
    <property type="match status" value="1"/>
</dbReference>
<name>A0A2B4S3T2_STYPI</name>
<dbReference type="Gene3D" id="2.10.50.10">
    <property type="entry name" value="Tumor Necrosis Factor Receptor, subunit A, domain 2"/>
    <property type="match status" value="1"/>
</dbReference>
<dbReference type="SUPFAM" id="SSF47986">
    <property type="entry name" value="DEATH domain"/>
    <property type="match status" value="1"/>
</dbReference>
<keyword evidence="4" id="KW-1185">Reference proteome</keyword>
<comment type="caution">
    <text evidence="3">The sequence shown here is derived from an EMBL/GenBank/DDBJ whole genome shotgun (WGS) entry which is preliminary data.</text>
</comment>
<sequence length="329" mass="36856">MKDFAQVEEKILAVLLITATVLVAQGYGNRCGNKGEIELYQEQNPAKYTCWPFPECHDGQEPSVEPGSTHPSGTEVTCQSCQQNFYSNKETNVRCRKCTSCGKKLEHSPCLSGKDRVCSNSVTGKELPNQKLSSSSKQCGSHSFDGLHIALSCLLGLCIVVIIFFGWLAWKRTKQSSHSEESLPSTSFGHCGLRILIPTCSSSASAEMRPFLPGCNSCKLNVIPEDIKLDKLPYQVGDKLIEMLDGKKPPIKNWWDVARRIEIPESELYKIKREEEREAGSPTTQLLSYLSAVERVLSLKEFVQFIHSLKRHDICRTIAEFYQNQNSTD</sequence>
<evidence type="ECO:0000259" key="2">
    <source>
        <dbReference type="PROSITE" id="PS50017"/>
    </source>
</evidence>
<protein>
    <recommendedName>
        <fullName evidence="2">Death domain-containing protein</fullName>
    </recommendedName>
</protein>
<dbReference type="AlphaFoldDB" id="A0A2B4S3T2"/>
<dbReference type="InterPro" id="IPR000488">
    <property type="entry name" value="Death_dom"/>
</dbReference>
<organism evidence="3 4">
    <name type="scientific">Stylophora pistillata</name>
    <name type="common">Smooth cauliflower coral</name>
    <dbReference type="NCBI Taxonomy" id="50429"/>
    <lineage>
        <taxon>Eukaryota</taxon>
        <taxon>Metazoa</taxon>
        <taxon>Cnidaria</taxon>
        <taxon>Anthozoa</taxon>
        <taxon>Hexacorallia</taxon>
        <taxon>Scleractinia</taxon>
        <taxon>Astrocoeniina</taxon>
        <taxon>Pocilloporidae</taxon>
        <taxon>Stylophora</taxon>
    </lineage>
</organism>
<evidence type="ECO:0000313" key="3">
    <source>
        <dbReference type="EMBL" id="PFX23430.1"/>
    </source>
</evidence>
<dbReference type="EMBL" id="LSMT01000207">
    <property type="protein sequence ID" value="PFX23430.1"/>
    <property type="molecule type" value="Genomic_DNA"/>
</dbReference>
<dbReference type="Proteomes" id="UP000225706">
    <property type="component" value="Unassembled WGS sequence"/>
</dbReference>